<keyword evidence="2" id="KW-0349">Heme</keyword>
<evidence type="ECO:0000256" key="1">
    <source>
        <dbReference type="ARBA" id="ARBA00010617"/>
    </source>
</evidence>
<dbReference type="RefSeq" id="WP_171325313.1">
    <property type="nucleotide sequence ID" value="NZ_JABFBC010000001.1"/>
</dbReference>
<organism evidence="8 9">
    <name type="scientific">Halovulum dunhuangense</name>
    <dbReference type="NCBI Taxonomy" id="1505036"/>
    <lineage>
        <taxon>Bacteria</taxon>
        <taxon>Pseudomonadati</taxon>
        <taxon>Pseudomonadota</taxon>
        <taxon>Alphaproteobacteria</taxon>
        <taxon>Rhodobacterales</taxon>
        <taxon>Paracoccaceae</taxon>
        <taxon>Halovulum</taxon>
    </lineage>
</organism>
<comment type="similarity">
    <text evidence="1">Belongs to the cytochrome P450 family.</text>
</comment>
<protein>
    <submittedName>
        <fullName evidence="8">Cytochrome P450</fullName>
    </submittedName>
</protein>
<keyword evidence="4" id="KW-0560">Oxidoreductase</keyword>
<keyword evidence="9" id="KW-1185">Reference proteome</keyword>
<dbReference type="Gene3D" id="1.10.630.10">
    <property type="entry name" value="Cytochrome P450"/>
    <property type="match status" value="1"/>
</dbReference>
<keyword evidence="3" id="KW-0479">Metal-binding</keyword>
<evidence type="ECO:0000256" key="5">
    <source>
        <dbReference type="ARBA" id="ARBA00023004"/>
    </source>
</evidence>
<dbReference type="EMBL" id="JABFBC010000001">
    <property type="protein sequence ID" value="NNU80482.1"/>
    <property type="molecule type" value="Genomic_DNA"/>
</dbReference>
<evidence type="ECO:0000256" key="2">
    <source>
        <dbReference type="ARBA" id="ARBA00022617"/>
    </source>
</evidence>
<dbReference type="SUPFAM" id="SSF48264">
    <property type="entry name" value="Cytochrome P450"/>
    <property type="match status" value="1"/>
</dbReference>
<evidence type="ECO:0000256" key="6">
    <source>
        <dbReference type="ARBA" id="ARBA00023033"/>
    </source>
</evidence>
<dbReference type="GO" id="GO:0005506">
    <property type="term" value="F:iron ion binding"/>
    <property type="evidence" value="ECO:0007669"/>
    <property type="project" value="InterPro"/>
</dbReference>
<dbReference type="GO" id="GO:0020037">
    <property type="term" value="F:heme binding"/>
    <property type="evidence" value="ECO:0007669"/>
    <property type="project" value="InterPro"/>
</dbReference>
<evidence type="ECO:0000256" key="4">
    <source>
        <dbReference type="ARBA" id="ARBA00023002"/>
    </source>
</evidence>
<keyword evidence="6" id="KW-0503">Monooxygenase</keyword>
<reference evidence="8 9" key="1">
    <citation type="submission" date="2020-05" db="EMBL/GenBank/DDBJ databases">
        <title>Gimesia benthica sp. nov., a novel planctomycete isolated from a deep-sea water sample of the Northwest Indian Ocean.</title>
        <authorList>
            <person name="Wang J."/>
            <person name="Ruan C."/>
            <person name="Song L."/>
            <person name="Zhu Y."/>
            <person name="Li A."/>
            <person name="Zheng X."/>
            <person name="Wang L."/>
            <person name="Lu Z."/>
            <person name="Huang Y."/>
            <person name="Du W."/>
            <person name="Zhou Y."/>
            <person name="Huang L."/>
            <person name="Dai X."/>
        </authorList>
    </citation>
    <scope>NUCLEOTIDE SEQUENCE [LARGE SCALE GENOMIC DNA]</scope>
    <source>
        <strain evidence="8 9">YYQ-30</strain>
    </source>
</reference>
<name>A0A849L2N0_9RHOB</name>
<dbReference type="InterPro" id="IPR036396">
    <property type="entry name" value="Cyt_P450_sf"/>
</dbReference>
<evidence type="ECO:0000313" key="9">
    <source>
        <dbReference type="Proteomes" id="UP000572377"/>
    </source>
</evidence>
<sequence>MPRILQSPREDGFVQDPYPFYERLRALGPLAVWEEYGFPVTGDHALVSSLLRDRRFGREVPPARRKPVPPHLEPFQRLEDRSLLSLEPPAHTRLRKLVLSAFTSRAVAAQRDGIATLAHELIDRIEGETFDLLTGFAEPLPVRVIARLIGVPEEMAPQLLDWSHAMVAMYQARRDGAVERAAGTAAAEFSDCLAEVIAARRLAPRDDLISDLIAARDAGDRLTEDEMIATLVLLLNAGHEATVHSIANGVKALLEAGLDARSCDPARLCEEVLRFDPPLHLFTRFCTEEAEIAGHRFAPGDEVGLLLAAANRDAAAFPEPSRFDPTRPAGPHTSLGAGIHFCVGAPLARAEIEIALPILFQRLPRLSLEGGPRYADRYHFHGLTALRVRRAP</sequence>
<dbReference type="GO" id="GO:0016705">
    <property type="term" value="F:oxidoreductase activity, acting on paired donors, with incorporation or reduction of molecular oxygen"/>
    <property type="evidence" value="ECO:0007669"/>
    <property type="project" value="InterPro"/>
</dbReference>
<dbReference type="InterPro" id="IPR002397">
    <property type="entry name" value="Cyt_P450_B"/>
</dbReference>
<dbReference type="PANTHER" id="PTHR46696:SF1">
    <property type="entry name" value="CYTOCHROME P450 YJIB-RELATED"/>
    <property type="match status" value="1"/>
</dbReference>
<comment type="function">
    <text evidence="7">Cytochromes P450 are a group of heme-thiolate monooxygenases. They oxidize a variety of structurally unrelated compounds, including steroids, fatty acids, and xenobiotics.</text>
</comment>
<dbReference type="Pfam" id="PF00067">
    <property type="entry name" value="p450"/>
    <property type="match status" value="1"/>
</dbReference>
<dbReference type="PRINTS" id="PR00359">
    <property type="entry name" value="BP450"/>
</dbReference>
<dbReference type="InterPro" id="IPR001128">
    <property type="entry name" value="Cyt_P450"/>
</dbReference>
<accession>A0A849L2N0</accession>
<evidence type="ECO:0000313" key="8">
    <source>
        <dbReference type="EMBL" id="NNU80482.1"/>
    </source>
</evidence>
<evidence type="ECO:0000256" key="3">
    <source>
        <dbReference type="ARBA" id="ARBA00022723"/>
    </source>
</evidence>
<comment type="caution">
    <text evidence="8">The sequence shown here is derived from an EMBL/GenBank/DDBJ whole genome shotgun (WGS) entry which is preliminary data.</text>
</comment>
<proteinExistence type="inferred from homology"/>
<dbReference type="GO" id="GO:0004497">
    <property type="term" value="F:monooxygenase activity"/>
    <property type="evidence" value="ECO:0007669"/>
    <property type="project" value="UniProtKB-KW"/>
</dbReference>
<gene>
    <name evidence="8" type="ORF">HMH01_08515</name>
</gene>
<dbReference type="Proteomes" id="UP000572377">
    <property type="component" value="Unassembled WGS sequence"/>
</dbReference>
<keyword evidence="5" id="KW-0408">Iron</keyword>
<evidence type="ECO:0000256" key="7">
    <source>
        <dbReference type="ARBA" id="ARBA00043906"/>
    </source>
</evidence>
<dbReference type="AlphaFoldDB" id="A0A849L2N0"/>
<dbReference type="PANTHER" id="PTHR46696">
    <property type="entry name" value="P450, PUTATIVE (EUROFUNG)-RELATED"/>
    <property type="match status" value="1"/>
</dbReference>
<dbReference type="FunFam" id="1.10.630.10:FF:000018">
    <property type="entry name" value="Cytochrome P450 monooxygenase"/>
    <property type="match status" value="1"/>
</dbReference>
<dbReference type="CDD" id="cd20625">
    <property type="entry name" value="CYP164-like"/>
    <property type="match status" value="1"/>
</dbReference>